<sequence length="89" mass="9899">MAIRRRSVGDRPAGWSSKGLSSLIPLAHHFKITASFLQNLYTRGNMSYDFAAHCALEPGVSLKWLMAGEGEKACLLMNLNTQRNFLCLN</sequence>
<name>A0ABX0R7M3_9GAMM</name>
<organism evidence="2 3">
    <name type="scientific">Candidatus Pantoea multigeneris</name>
    <dbReference type="NCBI Taxonomy" id="2608357"/>
    <lineage>
        <taxon>Bacteria</taxon>
        <taxon>Pseudomonadati</taxon>
        <taxon>Pseudomonadota</taxon>
        <taxon>Gammaproteobacteria</taxon>
        <taxon>Enterobacterales</taxon>
        <taxon>Erwiniaceae</taxon>
        <taxon>Pantoea</taxon>
    </lineage>
</organism>
<dbReference type="Gene3D" id="1.10.260.40">
    <property type="entry name" value="lambda repressor-like DNA-binding domains"/>
    <property type="match status" value="1"/>
</dbReference>
<dbReference type="Pfam" id="PF07022">
    <property type="entry name" value="Phage_CI_repr"/>
    <property type="match status" value="1"/>
</dbReference>
<dbReference type="InterPro" id="IPR010982">
    <property type="entry name" value="Lambda_DNA-bd_dom_sf"/>
</dbReference>
<accession>A0ABX0R7M3</accession>
<feature type="domain" description="Bacteriophage CI repressor N-terminal" evidence="1">
    <location>
        <begin position="19"/>
        <end position="72"/>
    </location>
</feature>
<keyword evidence="3" id="KW-1185">Reference proteome</keyword>
<evidence type="ECO:0000259" key="1">
    <source>
        <dbReference type="Pfam" id="PF07022"/>
    </source>
</evidence>
<evidence type="ECO:0000313" key="2">
    <source>
        <dbReference type="EMBL" id="NIF21361.1"/>
    </source>
</evidence>
<gene>
    <name evidence="2" type="ORF">F3J40_07070</name>
</gene>
<evidence type="ECO:0000313" key="3">
    <source>
        <dbReference type="Proteomes" id="UP001515683"/>
    </source>
</evidence>
<comment type="caution">
    <text evidence="2">The sequence shown here is derived from an EMBL/GenBank/DDBJ whole genome shotgun (WGS) entry which is preliminary data.</text>
</comment>
<protein>
    <submittedName>
        <fullName evidence="2">Bacteriophage CI repressor</fullName>
    </submittedName>
</protein>
<dbReference type="Proteomes" id="UP001515683">
    <property type="component" value="Unassembled WGS sequence"/>
</dbReference>
<dbReference type="InterPro" id="IPR010744">
    <property type="entry name" value="Phage_CI_N"/>
</dbReference>
<proteinExistence type="predicted"/>
<reference evidence="2 3" key="1">
    <citation type="journal article" date="2019" name="bioRxiv">
        <title>Bacteria contribute to plant secondary compound degradation in a generalist herbivore system.</title>
        <authorList>
            <person name="Francoeur C.B."/>
            <person name="Khadempour L."/>
            <person name="Moreira-Soto R.D."/>
            <person name="Gotting K."/>
            <person name="Book A.J."/>
            <person name="Pinto-Tomas A.A."/>
            <person name="Keefover-Ring K."/>
            <person name="Currie C.R."/>
        </authorList>
    </citation>
    <scope>NUCLEOTIDE SEQUENCE [LARGE SCALE GENOMIC DNA]</scope>
    <source>
        <strain evidence="2">Acro-835</strain>
    </source>
</reference>
<dbReference type="EMBL" id="VWXF01000002">
    <property type="protein sequence ID" value="NIF21361.1"/>
    <property type="molecule type" value="Genomic_DNA"/>
</dbReference>